<dbReference type="CDD" id="cd18886">
    <property type="entry name" value="NUDIX_MutT_Nudt1"/>
    <property type="match status" value="1"/>
</dbReference>
<name>A0ABP7VT34_9BACI</name>
<dbReference type="PANTHER" id="PTHR43046">
    <property type="entry name" value="GDP-MANNOSE MANNOSYL HYDROLASE"/>
    <property type="match status" value="1"/>
</dbReference>
<evidence type="ECO:0000313" key="5">
    <source>
        <dbReference type="Proteomes" id="UP001501734"/>
    </source>
</evidence>
<organism evidence="4 5">
    <name type="scientific">Amphibacillus indicireducens</name>
    <dbReference type="NCBI Taxonomy" id="1076330"/>
    <lineage>
        <taxon>Bacteria</taxon>
        <taxon>Bacillati</taxon>
        <taxon>Bacillota</taxon>
        <taxon>Bacilli</taxon>
        <taxon>Bacillales</taxon>
        <taxon>Bacillaceae</taxon>
        <taxon>Amphibacillus</taxon>
    </lineage>
</organism>
<dbReference type="Gene3D" id="3.90.79.10">
    <property type="entry name" value="Nucleoside Triphosphate Pyrophosphohydrolase"/>
    <property type="match status" value="1"/>
</dbReference>
<dbReference type="Pfam" id="PF00293">
    <property type="entry name" value="NUDIX"/>
    <property type="match status" value="1"/>
</dbReference>
<dbReference type="InterPro" id="IPR020476">
    <property type="entry name" value="Nudix_hydrolase"/>
</dbReference>
<proteinExistence type="predicted"/>
<reference evidence="5" key="1">
    <citation type="journal article" date="2019" name="Int. J. Syst. Evol. Microbiol.">
        <title>The Global Catalogue of Microorganisms (GCM) 10K type strain sequencing project: providing services to taxonomists for standard genome sequencing and annotation.</title>
        <authorList>
            <consortium name="The Broad Institute Genomics Platform"/>
            <consortium name="The Broad Institute Genome Sequencing Center for Infectious Disease"/>
            <person name="Wu L."/>
            <person name="Ma J."/>
        </authorList>
    </citation>
    <scope>NUCLEOTIDE SEQUENCE [LARGE SCALE GENOMIC DNA]</scope>
    <source>
        <strain evidence="5">JCM 17250</strain>
    </source>
</reference>
<dbReference type="PANTHER" id="PTHR43046:SF2">
    <property type="entry name" value="8-OXO-DGTP DIPHOSPHATASE-RELATED"/>
    <property type="match status" value="1"/>
</dbReference>
<sequence length="153" mass="17727">MQRVTNCLIIKDEEVLLLKKPRYGWYAMPGGKMEQGESVHESVIREVQEETGLTIKNPQLYSVATMTKASAPKPKDEWMMFTFMTDQYTGQLIEESPEGVLEWIPVAEIDQIPTAPSDRFIHQFLLKNKQHLYASFDLDESDQLISYRLNKNE</sequence>
<keyword evidence="2" id="KW-0378">Hydrolase</keyword>
<gene>
    <name evidence="4" type="ORF">GCM10022410_18120</name>
</gene>
<dbReference type="PROSITE" id="PS51462">
    <property type="entry name" value="NUDIX"/>
    <property type="match status" value="1"/>
</dbReference>
<dbReference type="SUPFAM" id="SSF55811">
    <property type="entry name" value="Nudix"/>
    <property type="match status" value="1"/>
</dbReference>
<feature type="domain" description="Nudix hydrolase" evidence="3">
    <location>
        <begin position="1"/>
        <end position="127"/>
    </location>
</feature>
<evidence type="ECO:0000256" key="2">
    <source>
        <dbReference type="ARBA" id="ARBA00022801"/>
    </source>
</evidence>
<evidence type="ECO:0000259" key="3">
    <source>
        <dbReference type="PROSITE" id="PS51462"/>
    </source>
</evidence>
<dbReference type="PRINTS" id="PR00502">
    <property type="entry name" value="NUDIXFAMILY"/>
</dbReference>
<comment type="cofactor">
    <cofactor evidence="1">
        <name>Mg(2+)</name>
        <dbReference type="ChEBI" id="CHEBI:18420"/>
    </cofactor>
</comment>
<dbReference type="Proteomes" id="UP001501734">
    <property type="component" value="Unassembled WGS sequence"/>
</dbReference>
<accession>A0ABP7VT34</accession>
<dbReference type="RefSeq" id="WP_344912422.1">
    <property type="nucleotide sequence ID" value="NZ_BAABDL010000095.1"/>
</dbReference>
<protein>
    <submittedName>
        <fullName evidence="4">8-oxo-dGTP diphosphatase</fullName>
    </submittedName>
</protein>
<comment type="caution">
    <text evidence="4">The sequence shown here is derived from an EMBL/GenBank/DDBJ whole genome shotgun (WGS) entry which is preliminary data.</text>
</comment>
<dbReference type="InterPro" id="IPR000086">
    <property type="entry name" value="NUDIX_hydrolase_dom"/>
</dbReference>
<dbReference type="EMBL" id="BAABDL010000095">
    <property type="protein sequence ID" value="GAA4073049.1"/>
    <property type="molecule type" value="Genomic_DNA"/>
</dbReference>
<evidence type="ECO:0000313" key="4">
    <source>
        <dbReference type="EMBL" id="GAA4073049.1"/>
    </source>
</evidence>
<keyword evidence="5" id="KW-1185">Reference proteome</keyword>
<evidence type="ECO:0000256" key="1">
    <source>
        <dbReference type="ARBA" id="ARBA00001946"/>
    </source>
</evidence>
<dbReference type="InterPro" id="IPR015797">
    <property type="entry name" value="NUDIX_hydrolase-like_dom_sf"/>
</dbReference>